<evidence type="ECO:0000313" key="13">
    <source>
        <dbReference type="Proteomes" id="UP000472260"/>
    </source>
</evidence>
<dbReference type="Pfam" id="PF24598">
    <property type="entry name" value="DOP1_C"/>
    <property type="match status" value="1"/>
</dbReference>
<evidence type="ECO:0000259" key="8">
    <source>
        <dbReference type="Pfam" id="PF04118"/>
    </source>
</evidence>
<evidence type="ECO:0000256" key="5">
    <source>
        <dbReference type="ARBA" id="ARBA00023136"/>
    </source>
</evidence>
<dbReference type="GO" id="GO:0015031">
    <property type="term" value="P:protein transport"/>
    <property type="evidence" value="ECO:0007669"/>
    <property type="project" value="UniProtKB-KW"/>
</dbReference>
<dbReference type="Proteomes" id="UP000472260">
    <property type="component" value="Unassembled WGS sequence"/>
</dbReference>
<comment type="similarity">
    <text evidence="6">Belongs to the DOP1 family.</text>
</comment>
<feature type="region of interest" description="Disordered" evidence="7">
    <location>
        <begin position="1103"/>
        <end position="1123"/>
    </location>
</feature>
<feature type="domain" description="DOP1-like middle TPR" evidence="9">
    <location>
        <begin position="302"/>
        <end position="501"/>
    </location>
</feature>
<feature type="domain" description="DOP1-like TPR" evidence="11">
    <location>
        <begin position="1275"/>
        <end position="1641"/>
    </location>
</feature>
<feature type="domain" description="DOP1-like C-terminal" evidence="10">
    <location>
        <begin position="1808"/>
        <end position="2308"/>
    </location>
</feature>
<dbReference type="InterPro" id="IPR056458">
    <property type="entry name" value="TPR_DOP1_M"/>
</dbReference>
<evidence type="ECO:0000256" key="4">
    <source>
        <dbReference type="ARBA" id="ARBA00023034"/>
    </source>
</evidence>
<name>A0A671RU28_9TELE</name>
<dbReference type="GO" id="GO:0005829">
    <property type="term" value="C:cytosol"/>
    <property type="evidence" value="ECO:0007669"/>
    <property type="project" value="GOC"/>
</dbReference>
<dbReference type="GO" id="GO:0005802">
    <property type="term" value="C:trans-Golgi network"/>
    <property type="evidence" value="ECO:0007669"/>
    <property type="project" value="TreeGrafter"/>
</dbReference>
<evidence type="ECO:0000256" key="7">
    <source>
        <dbReference type="SAM" id="MobiDB-lite"/>
    </source>
</evidence>
<evidence type="ECO:0000256" key="1">
    <source>
        <dbReference type="ARBA" id="ARBA00004395"/>
    </source>
</evidence>
<evidence type="ECO:0000256" key="3">
    <source>
        <dbReference type="ARBA" id="ARBA00022927"/>
    </source>
</evidence>
<keyword evidence="5" id="KW-0472">Membrane</keyword>
<feature type="domain" description="DOP1 N-terminal" evidence="8">
    <location>
        <begin position="11"/>
        <end position="288"/>
    </location>
</feature>
<reference evidence="12" key="2">
    <citation type="submission" date="2025-09" db="UniProtKB">
        <authorList>
            <consortium name="Ensembl"/>
        </authorList>
    </citation>
    <scope>IDENTIFICATION</scope>
</reference>
<keyword evidence="2" id="KW-0813">Transport</keyword>
<dbReference type="InterPro" id="IPR056457">
    <property type="entry name" value="DOP1_C"/>
</dbReference>
<feature type="compositionally biased region" description="Basic and acidic residues" evidence="7">
    <location>
        <begin position="585"/>
        <end position="594"/>
    </location>
</feature>
<keyword evidence="3" id="KW-0653">Protein transport</keyword>
<keyword evidence="13" id="KW-1185">Reference proteome</keyword>
<dbReference type="PANTHER" id="PTHR14042:SF22">
    <property type="entry name" value="PROTEIN DOPEY-1"/>
    <property type="match status" value="1"/>
</dbReference>
<dbReference type="PANTHER" id="PTHR14042">
    <property type="entry name" value="DOPEY-RELATED"/>
    <property type="match status" value="1"/>
</dbReference>
<reference evidence="12" key="1">
    <citation type="submission" date="2025-08" db="UniProtKB">
        <authorList>
            <consortium name="Ensembl"/>
        </authorList>
    </citation>
    <scope>IDENTIFICATION</scope>
</reference>
<evidence type="ECO:0000259" key="11">
    <source>
        <dbReference type="Pfam" id="PF24601"/>
    </source>
</evidence>
<evidence type="ECO:0000256" key="6">
    <source>
        <dbReference type="ARBA" id="ARBA00046326"/>
    </source>
</evidence>
<evidence type="ECO:0000256" key="2">
    <source>
        <dbReference type="ARBA" id="ARBA00022448"/>
    </source>
</evidence>
<keyword evidence="4" id="KW-0333">Golgi apparatus</keyword>
<dbReference type="Pfam" id="PF24597">
    <property type="entry name" value="TPR_DOP1_M"/>
    <property type="match status" value="1"/>
</dbReference>
<feature type="region of interest" description="Disordered" evidence="7">
    <location>
        <begin position="1244"/>
        <end position="1270"/>
    </location>
</feature>
<feature type="region of interest" description="Disordered" evidence="7">
    <location>
        <begin position="2316"/>
        <end position="2337"/>
    </location>
</feature>
<gene>
    <name evidence="12" type="primary">LOC107704948</name>
</gene>
<dbReference type="InterPro" id="IPR007249">
    <property type="entry name" value="DOP1_N"/>
</dbReference>
<dbReference type="InterPro" id="IPR056459">
    <property type="entry name" value="TPR_DOP1"/>
</dbReference>
<dbReference type="GO" id="GO:0000139">
    <property type="term" value="C:Golgi membrane"/>
    <property type="evidence" value="ECO:0007669"/>
    <property type="project" value="UniProtKB-SubCell"/>
</dbReference>
<dbReference type="GO" id="GO:0005768">
    <property type="term" value="C:endosome"/>
    <property type="evidence" value="ECO:0007669"/>
    <property type="project" value="TreeGrafter"/>
</dbReference>
<evidence type="ECO:0000259" key="10">
    <source>
        <dbReference type="Pfam" id="PF24598"/>
    </source>
</evidence>
<dbReference type="Ensembl" id="ENSSANT00000092417.1">
    <property type="protein sequence ID" value="ENSSANP00000086966.1"/>
    <property type="gene ID" value="ENSSANG00000042907.1"/>
</dbReference>
<accession>A0A671RU28</accession>
<feature type="region of interest" description="Disordered" evidence="7">
    <location>
        <begin position="1025"/>
        <end position="1063"/>
    </location>
</feature>
<evidence type="ECO:0000313" key="12">
    <source>
        <dbReference type="Ensembl" id="ENSSANP00000086966.1"/>
    </source>
</evidence>
<feature type="compositionally biased region" description="Low complexity" evidence="7">
    <location>
        <begin position="1040"/>
        <end position="1053"/>
    </location>
</feature>
<organism evidence="12 13">
    <name type="scientific">Sinocyclocheilus anshuiensis</name>
    <dbReference type="NCBI Taxonomy" id="1608454"/>
    <lineage>
        <taxon>Eukaryota</taxon>
        <taxon>Metazoa</taxon>
        <taxon>Chordata</taxon>
        <taxon>Craniata</taxon>
        <taxon>Vertebrata</taxon>
        <taxon>Euteleostomi</taxon>
        <taxon>Actinopterygii</taxon>
        <taxon>Neopterygii</taxon>
        <taxon>Teleostei</taxon>
        <taxon>Ostariophysi</taxon>
        <taxon>Cypriniformes</taxon>
        <taxon>Cyprinidae</taxon>
        <taxon>Cyprininae</taxon>
        <taxon>Sinocyclocheilus</taxon>
    </lineage>
</organism>
<protein>
    <submittedName>
        <fullName evidence="12">Protein dopey-1-like</fullName>
    </submittedName>
</protein>
<dbReference type="GO" id="GO:0006895">
    <property type="term" value="P:Golgi to endosome transport"/>
    <property type="evidence" value="ECO:0007669"/>
    <property type="project" value="InterPro"/>
</dbReference>
<comment type="subcellular location">
    <subcellularLocation>
        <location evidence="1">Golgi apparatus membrane</location>
        <topology evidence="1">Peripheral membrane protein</topology>
    </subcellularLocation>
</comment>
<feature type="region of interest" description="Disordered" evidence="7">
    <location>
        <begin position="585"/>
        <end position="615"/>
    </location>
</feature>
<dbReference type="InterPro" id="IPR040314">
    <property type="entry name" value="DOP1"/>
</dbReference>
<dbReference type="Pfam" id="PF04118">
    <property type="entry name" value="Dopey_N"/>
    <property type="match status" value="1"/>
</dbReference>
<feature type="region of interest" description="Disordered" evidence="7">
    <location>
        <begin position="535"/>
        <end position="567"/>
    </location>
</feature>
<feature type="compositionally biased region" description="Basic and acidic residues" evidence="7">
    <location>
        <begin position="1204"/>
        <end position="1219"/>
    </location>
</feature>
<feature type="region of interest" description="Disordered" evidence="7">
    <location>
        <begin position="1151"/>
        <end position="1223"/>
    </location>
</feature>
<evidence type="ECO:0000259" key="9">
    <source>
        <dbReference type="Pfam" id="PF24597"/>
    </source>
</evidence>
<proteinExistence type="inferred from homology"/>
<sequence>MNAEELELLGDSKYRNYVAAVDKALKNFEYSSEWADLISALGKLNKVFFYTPLITFRTGFTARPWRPTKSSSRSLDQSAWRRIFSFIGRDCPRMIFLLHSGLFPLLSNAAMSVKPVLLGLYETYYLPLGKTLKPGLQGLLTGVLPGLEEGSEYYDRTNTLLEKVAAAVEQPAFYSALWGSILTSPAVRLPGVSFVLLHLNRKLSMEDQLYIIGSDIELMVEAVSTSVQDSSVLVQRSTLDLILFCFPFHMSQATRPDMIRILSAALHVVLRRDMSLNRRLYAWLLGPRSTRLSNPEEHVTHYFNTYSKDMLVQAMVGILQGKARGGEEESILMHDLKPFRILISLLDKPELGPAILEDILIEVFRTLHTQCRAELDLQNQNPFSKDQTQLSSKLRENKKTAELIKTANLLFNSFEPYYMWDYIACWFEECCRCSSHNPGKTMSSETSARSLVEFCELVDFLLDIVSLPTRSMRVICQETYIEIQTEHLPQLLLRMVSALTTHLQALGLRELTHCLRLCSKILSKVQPPLVSPLALPSGPSSTLPVPLEVSGSTDVFDDGENASSSRLSESGFTDFIQYQAERGEQPDNMHHPEDDASSPEDVPIQPKSGLSSSAHIKPQDKPVMQCCLEHFQQFLSCLVRLYITPGGQTEAGKSCSAEMDTLTVVADKRRTSGFEEQMSYEQMECLAAFTAACQLFLECSSFPVYIAEGNLKSSPTREEQAGESVQPALWLQTLMDACCSAADFSIQEVAISLVMDLVGLTQSVAMVTAERVASPDSGQPMSPSQGRVAVVIRPPLTPGILKYIAEKTNFFKSVGLILWDQLGEETPQHHKRSVELFYQLHNLAPSPSICEDVISQQLMHRDRRIRLEAHVKFSVLWHLTRDLNITKSSPFNRTFDRSLFIMLDSLSYWDGSASAVGRAWLSQVLQRHDLARVLEPLLLLLLHPKTHRVSIQRVQAQHHWTQVFPNPPEQESSEPIYMRDMGCTESKTCSRCLLLDDIEPFSLTVNPLSDSLSLLSLSSENLQLCGEYQPPDQQGEHQSSDSSGSQSSTVDNGSFDELEGGGSTINISDPVICQSISLEEESLHKAVSAVLFEVVDRVVQMVEKESSETPSPDDWPQTDSDSSNLFTNMSNEHREGIARHSSSPSIIMLPNDGGNAATEQSLQVDDPHCKRSHSSTQLSLKGKIMERLVDKSPGAKPKIKKVKRKDDERRKTNQAEKSRPPSIFFGDSLDLENWYSCGEGEVSEIESDIGSPSGEAASGAGGSRTSGSPPRFNVHPLYQHVLLYLQLYDSSRTLHALSAIAAMLRASPAGFVSAISTTSINNTYTPQLSLLQNLLARHRVSVMGKDFYCPIPQDSHSHSFRSAMFLEIIISLCLYFLRSYYSAYVAATSQDLAGNHAMQLTSVEVLTLLFSELVKVTGGSAKGFASFICDVLSKCKVQKVVLHCLLSTIFSVQKWHEHRVRGTNVAAVEEGLSEDSIINLSEDQLDNCSAIQSQLLRLLQSLVVLEHRVMIPLIEGEVEHVNPQQPMTSLQYLHGQPITAQGLFLCAVIRALHQHHACKMHPQWIGLITATLPYMGKVLRRVVASITLQLCKNLDNLIQQYRYETGLTDTRPQWMALCIPPDLILTVLEGMTAIIHYCLLDPTSQYHQLQANVDQKHLADARAGILSILHTIMSSVTLLWGVLYLADSSDRPAEASACSTSNINLGSTKNLRQQILELLGPISMNHGAHFMAAIAYVWNERKQAKTSSRNKVIPIASEEQLLLVELVRSVSAMRTETVIQTVKEVLKQPPAIAKEKKRLSLEVCMLQFFYAYVQRIPVSSLVDSWPSLLALLKDSVQLSLPAPGQFLILGVLNEFILKNPTLESKKDQRELQDVTHKIVEAIGTIAGSSLEQTTWLRRNLEVKPSLQILVDGASLEADVEDLMLTVMEASSFTPSVYSVHALTLLAEVLAHLLDMVFYSDEKERVIPLLVNLMHYVVPYLRNHSAHNAPSYRACIQLLSSLSGYQYTRRAWKKEAFDLFMDHTFFQMDSSCVSHWRAIIDHLMTHDKTTFRDLMTRVAVAQSSSLSLFTNRDAELEQRAMLLKRLAFTIYSSEVDQYQKYLPDIQERLVESLRLPQVPILHAQVFLFFRVLLLRMSPQHLTSLWPTMITELVQVFLLMEQELTADEDITRTSGPSVVGLETTYSGGNGFSTSYNSQRWLNLYLSACKLLDLALALPSESLPQFQMYRWAFVPETSDDSGLEVRRQGTHQREFKPYVVRLAKLLRKRAKKNPEEDCSTRTLSWEPGQLLLTLYMIRSMEQLLPFFNLLSQVFSSKGNSRSGPYHSPTPRDSPFPGKDGKLESQKVFWSRARQNIEEMVEKDFLEGLIKT</sequence>
<dbReference type="Pfam" id="PF24601">
    <property type="entry name" value="TPR_DOP1"/>
    <property type="match status" value="1"/>
</dbReference>